<keyword evidence="1" id="KW-0472">Membrane</keyword>
<keyword evidence="3" id="KW-1185">Reference proteome</keyword>
<dbReference type="OrthoDB" id="2431938at2759"/>
<name>A0A6A6RL88_9PLEO</name>
<sequence>MAETLPSSRLQRALPASVFLILAGICFYLMDILSFVTKFEPPGKSGVISHANGETPILQEFHWIGFLDEVFKDVTVGFAPSSFGYNDVSRWQMSNFMSDVGVAYVIFGLESLRMGIKGGPIYYPALFSTLAQVGGGGVFVTAYYFFNIVYGIPATESNVGKRKIDITGAWIFLFGILIFSNIPLAGIMFAPTYEQRHWWTWFWQLYPLRITIFYYAVLGFRRVVSLPNLAPPGYQMNLRLIMTPLILSPALMWVYTLVNCPYPLSAVFWPQPVSDLNIFDVNTWGERMKNTMVYDEIFVNGSTLLWLALSAQDLKELVSFIAISAVLLVVVGPGATVGIMWCLREGRISRGVDRKKM</sequence>
<feature type="transmembrane region" description="Helical" evidence="1">
    <location>
        <begin position="317"/>
        <end position="343"/>
    </location>
</feature>
<reference evidence="2" key="1">
    <citation type="journal article" date="2020" name="Stud. Mycol.">
        <title>101 Dothideomycetes genomes: a test case for predicting lifestyles and emergence of pathogens.</title>
        <authorList>
            <person name="Haridas S."/>
            <person name="Albert R."/>
            <person name="Binder M."/>
            <person name="Bloem J."/>
            <person name="Labutti K."/>
            <person name="Salamov A."/>
            <person name="Andreopoulos B."/>
            <person name="Baker S."/>
            <person name="Barry K."/>
            <person name="Bills G."/>
            <person name="Bluhm B."/>
            <person name="Cannon C."/>
            <person name="Castanera R."/>
            <person name="Culley D."/>
            <person name="Daum C."/>
            <person name="Ezra D."/>
            <person name="Gonzalez J."/>
            <person name="Henrissat B."/>
            <person name="Kuo A."/>
            <person name="Liang C."/>
            <person name="Lipzen A."/>
            <person name="Lutzoni F."/>
            <person name="Magnuson J."/>
            <person name="Mondo S."/>
            <person name="Nolan M."/>
            <person name="Ohm R."/>
            <person name="Pangilinan J."/>
            <person name="Park H.-J."/>
            <person name="Ramirez L."/>
            <person name="Alfaro M."/>
            <person name="Sun H."/>
            <person name="Tritt A."/>
            <person name="Yoshinaga Y."/>
            <person name="Zwiers L.-H."/>
            <person name="Turgeon B."/>
            <person name="Goodwin S."/>
            <person name="Spatafora J."/>
            <person name="Crous P."/>
            <person name="Grigoriev I."/>
        </authorList>
    </citation>
    <scope>NUCLEOTIDE SEQUENCE</scope>
    <source>
        <strain evidence="2">CBS 473.64</strain>
    </source>
</reference>
<feature type="transmembrane region" description="Helical" evidence="1">
    <location>
        <begin position="240"/>
        <end position="258"/>
    </location>
</feature>
<evidence type="ECO:0000256" key="1">
    <source>
        <dbReference type="SAM" id="Phobius"/>
    </source>
</evidence>
<protein>
    <submittedName>
        <fullName evidence="2">Uncharacterized protein</fullName>
    </submittedName>
</protein>
<keyword evidence="1" id="KW-1133">Transmembrane helix</keyword>
<dbReference type="Proteomes" id="UP000799753">
    <property type="component" value="Unassembled WGS sequence"/>
</dbReference>
<evidence type="ECO:0000313" key="3">
    <source>
        <dbReference type="Proteomes" id="UP000799753"/>
    </source>
</evidence>
<gene>
    <name evidence="2" type="ORF">P280DRAFT_484804</name>
</gene>
<dbReference type="EMBL" id="MU006809">
    <property type="protein sequence ID" value="KAF2635231.1"/>
    <property type="molecule type" value="Genomic_DNA"/>
</dbReference>
<dbReference type="AlphaFoldDB" id="A0A6A6RL88"/>
<feature type="transmembrane region" description="Helical" evidence="1">
    <location>
        <begin position="201"/>
        <end position="220"/>
    </location>
</feature>
<organism evidence="2 3">
    <name type="scientific">Massarina eburnea CBS 473.64</name>
    <dbReference type="NCBI Taxonomy" id="1395130"/>
    <lineage>
        <taxon>Eukaryota</taxon>
        <taxon>Fungi</taxon>
        <taxon>Dikarya</taxon>
        <taxon>Ascomycota</taxon>
        <taxon>Pezizomycotina</taxon>
        <taxon>Dothideomycetes</taxon>
        <taxon>Pleosporomycetidae</taxon>
        <taxon>Pleosporales</taxon>
        <taxon>Massarineae</taxon>
        <taxon>Massarinaceae</taxon>
        <taxon>Massarina</taxon>
    </lineage>
</organism>
<evidence type="ECO:0000313" key="2">
    <source>
        <dbReference type="EMBL" id="KAF2635231.1"/>
    </source>
</evidence>
<accession>A0A6A6RL88</accession>
<keyword evidence="1" id="KW-0812">Transmembrane</keyword>
<feature type="transmembrane region" description="Helical" evidence="1">
    <location>
        <begin position="12"/>
        <end position="30"/>
    </location>
</feature>
<feature type="transmembrane region" description="Helical" evidence="1">
    <location>
        <begin position="121"/>
        <end position="146"/>
    </location>
</feature>
<feature type="transmembrane region" description="Helical" evidence="1">
    <location>
        <begin position="166"/>
        <end position="189"/>
    </location>
</feature>
<proteinExistence type="predicted"/>